<dbReference type="EMBL" id="BMOY01000002">
    <property type="protein sequence ID" value="GGI96268.1"/>
    <property type="molecule type" value="Genomic_DNA"/>
</dbReference>
<dbReference type="Proteomes" id="UP000637695">
    <property type="component" value="Unassembled WGS sequence"/>
</dbReference>
<reference evidence="2" key="2">
    <citation type="submission" date="2020-09" db="EMBL/GenBank/DDBJ databases">
        <authorList>
            <person name="Sun Q."/>
            <person name="Ohkuma M."/>
        </authorList>
    </citation>
    <scope>NUCLEOTIDE SEQUENCE</scope>
    <source>
        <strain evidence="2">JCM 18487</strain>
    </source>
</reference>
<name>A0A917K3Y3_9BACL</name>
<dbReference type="RefSeq" id="WP_188880655.1">
    <property type="nucleotide sequence ID" value="NZ_BMOY01000002.1"/>
</dbReference>
<organism evidence="2 3">
    <name type="scientific">Alicyclobacillus cellulosilyticus</name>
    <dbReference type="NCBI Taxonomy" id="1003997"/>
    <lineage>
        <taxon>Bacteria</taxon>
        <taxon>Bacillati</taxon>
        <taxon>Bacillota</taxon>
        <taxon>Bacilli</taxon>
        <taxon>Bacillales</taxon>
        <taxon>Alicyclobacillaceae</taxon>
        <taxon>Alicyclobacillus</taxon>
    </lineage>
</organism>
<gene>
    <name evidence="2" type="ORF">GCM10010885_02410</name>
</gene>
<keyword evidence="3" id="KW-1185">Reference proteome</keyword>
<protein>
    <submittedName>
        <fullName evidence="2">Uncharacterized protein</fullName>
    </submittedName>
</protein>
<feature type="transmembrane region" description="Helical" evidence="1">
    <location>
        <begin position="31"/>
        <end position="50"/>
    </location>
</feature>
<accession>A0A917K3Y3</accession>
<evidence type="ECO:0000313" key="3">
    <source>
        <dbReference type="Proteomes" id="UP000637695"/>
    </source>
</evidence>
<keyword evidence="1" id="KW-0472">Membrane</keyword>
<proteinExistence type="predicted"/>
<sequence>MSNVYRSILWGVIIVVGIVVLAFFIRFLLEVAVVAALLALAYYLFTRATATWRQNRPWR</sequence>
<reference evidence="2" key="1">
    <citation type="journal article" date="2014" name="Int. J. Syst. Evol. Microbiol.">
        <title>Complete genome sequence of Corynebacterium casei LMG S-19264T (=DSM 44701T), isolated from a smear-ripened cheese.</title>
        <authorList>
            <consortium name="US DOE Joint Genome Institute (JGI-PGF)"/>
            <person name="Walter F."/>
            <person name="Albersmeier A."/>
            <person name="Kalinowski J."/>
            <person name="Ruckert C."/>
        </authorList>
    </citation>
    <scope>NUCLEOTIDE SEQUENCE</scope>
    <source>
        <strain evidence="2">JCM 18487</strain>
    </source>
</reference>
<feature type="transmembrane region" description="Helical" evidence="1">
    <location>
        <begin position="7"/>
        <end position="25"/>
    </location>
</feature>
<evidence type="ECO:0000313" key="2">
    <source>
        <dbReference type="EMBL" id="GGI96268.1"/>
    </source>
</evidence>
<comment type="caution">
    <text evidence="2">The sequence shown here is derived from an EMBL/GenBank/DDBJ whole genome shotgun (WGS) entry which is preliminary data.</text>
</comment>
<keyword evidence="1" id="KW-0812">Transmembrane</keyword>
<dbReference type="AlphaFoldDB" id="A0A917K3Y3"/>
<keyword evidence="1" id="KW-1133">Transmembrane helix</keyword>
<evidence type="ECO:0000256" key="1">
    <source>
        <dbReference type="SAM" id="Phobius"/>
    </source>
</evidence>